<dbReference type="Proteomes" id="UP000255417">
    <property type="component" value="Unassembled WGS sequence"/>
</dbReference>
<evidence type="ECO:0000256" key="3">
    <source>
        <dbReference type="SAM" id="SignalP"/>
    </source>
</evidence>
<dbReference type="Gene3D" id="3.30.1450.10">
    <property type="match status" value="1"/>
</dbReference>
<organism evidence="5 6">
    <name type="scientific">Phocoenobacter uteri</name>
    <dbReference type="NCBI Taxonomy" id="146806"/>
    <lineage>
        <taxon>Bacteria</taxon>
        <taxon>Pseudomonadati</taxon>
        <taxon>Pseudomonadota</taxon>
        <taxon>Gammaproteobacteria</taxon>
        <taxon>Pasteurellales</taxon>
        <taxon>Pasteurellaceae</taxon>
        <taxon>Phocoenobacter</taxon>
    </lineage>
</organism>
<proteinExistence type="predicted"/>
<sequence>MKKYLIILISAIILSGCTLSAPTNYEDIAKTLTIGMTKSKVVELLGEPTSKKIDLDGSEEYRYRSEGNQTAKDIGNILLIPTLPLAAIGIVIPGSIKSEYSDLDLTFDKNGFLERFNSNTRAY</sequence>
<feature type="signal peptide" evidence="3">
    <location>
        <begin position="1"/>
        <end position="20"/>
    </location>
</feature>
<dbReference type="InterPro" id="IPR037873">
    <property type="entry name" value="BamE-like"/>
</dbReference>
<evidence type="ECO:0000256" key="2">
    <source>
        <dbReference type="ARBA" id="ARBA00023136"/>
    </source>
</evidence>
<evidence type="ECO:0000256" key="1">
    <source>
        <dbReference type="ARBA" id="ARBA00022729"/>
    </source>
</evidence>
<keyword evidence="2" id="KW-0472">Membrane</keyword>
<gene>
    <name evidence="5" type="ORF">NCTC12872_01701</name>
</gene>
<name>A0A379CBN0_9PAST</name>
<evidence type="ECO:0000259" key="4">
    <source>
        <dbReference type="Pfam" id="PF04355"/>
    </source>
</evidence>
<feature type="chain" id="PRO_5016929606" description="Outer membrane protein assembly factor BamE domain-containing protein" evidence="3">
    <location>
        <begin position="21"/>
        <end position="123"/>
    </location>
</feature>
<dbReference type="InterPro" id="IPR007450">
    <property type="entry name" value="BamE_dom"/>
</dbReference>
<dbReference type="RefSeq" id="WP_172460393.1">
    <property type="nucleotide sequence ID" value="NZ_LWIF01000001.1"/>
</dbReference>
<feature type="domain" description="Outer membrane protein assembly factor BamE" evidence="4">
    <location>
        <begin position="29"/>
        <end position="113"/>
    </location>
</feature>
<reference evidence="5 6" key="1">
    <citation type="submission" date="2018-06" db="EMBL/GenBank/DDBJ databases">
        <authorList>
            <consortium name="Pathogen Informatics"/>
            <person name="Doyle S."/>
        </authorList>
    </citation>
    <scope>NUCLEOTIDE SEQUENCE [LARGE SCALE GENOMIC DNA]</scope>
    <source>
        <strain evidence="5 6">NCTC12872</strain>
    </source>
</reference>
<accession>A0A379CBN0</accession>
<protein>
    <recommendedName>
        <fullName evidence="4">Outer membrane protein assembly factor BamE domain-containing protein</fullName>
    </recommendedName>
</protein>
<evidence type="ECO:0000313" key="6">
    <source>
        <dbReference type="Proteomes" id="UP000255417"/>
    </source>
</evidence>
<keyword evidence="1 3" id="KW-0732">Signal</keyword>
<dbReference type="GO" id="GO:0019867">
    <property type="term" value="C:outer membrane"/>
    <property type="evidence" value="ECO:0007669"/>
    <property type="project" value="InterPro"/>
</dbReference>
<evidence type="ECO:0000313" key="5">
    <source>
        <dbReference type="EMBL" id="SUB59664.1"/>
    </source>
</evidence>
<dbReference type="EMBL" id="UGTA01000001">
    <property type="protein sequence ID" value="SUB59664.1"/>
    <property type="molecule type" value="Genomic_DNA"/>
</dbReference>
<keyword evidence="6" id="KW-1185">Reference proteome</keyword>
<dbReference type="PROSITE" id="PS51257">
    <property type="entry name" value="PROKAR_LIPOPROTEIN"/>
    <property type="match status" value="1"/>
</dbReference>
<dbReference type="AlphaFoldDB" id="A0A379CBN0"/>
<dbReference type="Pfam" id="PF04355">
    <property type="entry name" value="BamE"/>
    <property type="match status" value="1"/>
</dbReference>